<keyword evidence="2" id="KW-1185">Reference proteome</keyword>
<comment type="caution">
    <text evidence="1">The sequence shown here is derived from an EMBL/GenBank/DDBJ whole genome shotgun (WGS) entry which is preliminary data.</text>
</comment>
<protein>
    <submittedName>
        <fullName evidence="1">Uncharacterized protein</fullName>
    </submittedName>
</protein>
<evidence type="ECO:0000313" key="2">
    <source>
        <dbReference type="Proteomes" id="UP001633002"/>
    </source>
</evidence>
<proteinExistence type="predicted"/>
<accession>A0ABD3HNW6</accession>
<dbReference type="Proteomes" id="UP001633002">
    <property type="component" value="Unassembled WGS sequence"/>
</dbReference>
<dbReference type="EMBL" id="JBJQOH010000003">
    <property type="protein sequence ID" value="KAL3692626.1"/>
    <property type="molecule type" value="Genomic_DNA"/>
</dbReference>
<name>A0ABD3HNW6_9MARC</name>
<reference evidence="1 2" key="1">
    <citation type="submission" date="2024-09" db="EMBL/GenBank/DDBJ databases">
        <title>Chromosome-scale assembly of Riccia sorocarpa.</title>
        <authorList>
            <person name="Paukszto L."/>
        </authorList>
    </citation>
    <scope>NUCLEOTIDE SEQUENCE [LARGE SCALE GENOMIC DNA]</scope>
    <source>
        <strain evidence="1">LP-2024</strain>
        <tissue evidence="1">Aerial parts of the thallus</tissue>
    </source>
</reference>
<gene>
    <name evidence="1" type="ORF">R1sor_006277</name>
</gene>
<sequence length="140" mass="16424">MFSPHEWKNSKGDELNIKWRGIQIYEGLLVGKENVQVEVLNMKWRLNWGISNWKGVWDIWEIKGLAMRHKLFLWRVISRGPREAEVFECVVACSCVEAAVGRKMRLKYQGKTNPVSFLKVVYILMEELAARRKKVQEDAC</sequence>
<evidence type="ECO:0000313" key="1">
    <source>
        <dbReference type="EMBL" id="KAL3692626.1"/>
    </source>
</evidence>
<organism evidence="1 2">
    <name type="scientific">Riccia sorocarpa</name>
    <dbReference type="NCBI Taxonomy" id="122646"/>
    <lineage>
        <taxon>Eukaryota</taxon>
        <taxon>Viridiplantae</taxon>
        <taxon>Streptophyta</taxon>
        <taxon>Embryophyta</taxon>
        <taxon>Marchantiophyta</taxon>
        <taxon>Marchantiopsida</taxon>
        <taxon>Marchantiidae</taxon>
        <taxon>Marchantiales</taxon>
        <taxon>Ricciaceae</taxon>
        <taxon>Riccia</taxon>
    </lineage>
</organism>
<dbReference type="AlphaFoldDB" id="A0ABD3HNW6"/>